<feature type="transmembrane region" description="Helical" evidence="7">
    <location>
        <begin position="395"/>
        <end position="416"/>
    </location>
</feature>
<feature type="transmembrane region" description="Helical" evidence="7">
    <location>
        <begin position="28"/>
        <end position="51"/>
    </location>
</feature>
<feature type="transmembrane region" description="Helical" evidence="7">
    <location>
        <begin position="305"/>
        <end position="323"/>
    </location>
</feature>
<keyword evidence="6 7" id="KW-0472">Membrane</keyword>
<reference evidence="8 9" key="1">
    <citation type="journal article" date="2009" name="Stand. Genomic Sci.">
        <title>Complete genome sequence of Kytococcus sedentarius type strain (541).</title>
        <authorList>
            <person name="Sims D."/>
            <person name="Brettin T."/>
            <person name="Detter J.C."/>
            <person name="Han C."/>
            <person name="Lapidus A."/>
            <person name="Copeland A."/>
            <person name="Glavina Del Rio T."/>
            <person name="Nolan M."/>
            <person name="Chen F."/>
            <person name="Lucas S."/>
            <person name="Tice H."/>
            <person name="Cheng J.F."/>
            <person name="Bruce D."/>
            <person name="Goodwin L."/>
            <person name="Pitluck S."/>
            <person name="Ovchinnikova G."/>
            <person name="Pati A."/>
            <person name="Ivanova N."/>
            <person name="Mavrommatis K."/>
            <person name="Chen A."/>
            <person name="Palaniappan K."/>
            <person name="D'haeseleer P."/>
            <person name="Chain P."/>
            <person name="Bristow J."/>
            <person name="Eisen J.A."/>
            <person name="Markowitz V."/>
            <person name="Hugenholtz P."/>
            <person name="Schneider S."/>
            <person name="Goker M."/>
            <person name="Pukall R."/>
            <person name="Kyrpides N.C."/>
            <person name="Klenk H.P."/>
        </authorList>
    </citation>
    <scope>NUCLEOTIDE SEQUENCE [LARGE SCALE GENOMIC DNA]</scope>
    <source>
        <strain evidence="9">ATCC 14392 / DSM 20547 / JCM 11482 / CCUG 33030 / NBRC 15357 / NCTC 11040 / CCM 314 / 541</strain>
    </source>
</reference>
<dbReference type="PANTHER" id="PTHR23513:SF11">
    <property type="entry name" value="STAPHYLOFERRIN A TRANSPORTER"/>
    <property type="match status" value="1"/>
</dbReference>
<feature type="transmembrane region" description="Helical" evidence="7">
    <location>
        <begin position="63"/>
        <end position="82"/>
    </location>
</feature>
<evidence type="ECO:0000256" key="6">
    <source>
        <dbReference type="ARBA" id="ARBA00023136"/>
    </source>
</evidence>
<dbReference type="Gene3D" id="1.20.1250.20">
    <property type="entry name" value="MFS general substrate transporter like domains"/>
    <property type="match status" value="1"/>
</dbReference>
<evidence type="ECO:0000256" key="7">
    <source>
        <dbReference type="SAM" id="Phobius"/>
    </source>
</evidence>
<gene>
    <name evidence="8" type="ordered locus">Ksed_14790</name>
</gene>
<feature type="transmembrane region" description="Helical" evidence="7">
    <location>
        <begin position="329"/>
        <end position="350"/>
    </location>
</feature>
<dbReference type="AlphaFoldDB" id="C7NHZ7"/>
<feature type="transmembrane region" description="Helical" evidence="7">
    <location>
        <begin position="185"/>
        <end position="204"/>
    </location>
</feature>
<name>C7NHZ7_KYTSD</name>
<dbReference type="PANTHER" id="PTHR23513">
    <property type="entry name" value="INTEGRAL MEMBRANE EFFLUX PROTEIN-RELATED"/>
    <property type="match status" value="1"/>
</dbReference>
<dbReference type="CDD" id="cd06173">
    <property type="entry name" value="MFS_MefA_like"/>
    <property type="match status" value="1"/>
</dbReference>
<dbReference type="HOGENOM" id="CLU_034180_17_0_11"/>
<dbReference type="RefSeq" id="WP_015779449.1">
    <property type="nucleotide sequence ID" value="NC_013169.1"/>
</dbReference>
<evidence type="ECO:0000313" key="9">
    <source>
        <dbReference type="Proteomes" id="UP000006666"/>
    </source>
</evidence>
<evidence type="ECO:0000256" key="1">
    <source>
        <dbReference type="ARBA" id="ARBA00004651"/>
    </source>
</evidence>
<comment type="subcellular location">
    <subcellularLocation>
        <location evidence="1">Cell membrane</location>
        <topology evidence="1">Multi-pass membrane protein</topology>
    </subcellularLocation>
</comment>
<dbReference type="InterPro" id="IPR036259">
    <property type="entry name" value="MFS_trans_sf"/>
</dbReference>
<evidence type="ECO:0000256" key="5">
    <source>
        <dbReference type="ARBA" id="ARBA00022989"/>
    </source>
</evidence>
<feature type="transmembrane region" description="Helical" evidence="7">
    <location>
        <begin position="371"/>
        <end position="389"/>
    </location>
</feature>
<dbReference type="KEGG" id="kse:Ksed_14790"/>
<dbReference type="InterPro" id="IPR010290">
    <property type="entry name" value="TM_effector"/>
</dbReference>
<keyword evidence="3" id="KW-1003">Cell membrane</keyword>
<feature type="transmembrane region" description="Helical" evidence="7">
    <location>
        <begin position="278"/>
        <end position="298"/>
    </location>
</feature>
<keyword evidence="5 7" id="KW-1133">Transmembrane helix</keyword>
<accession>C7NHZ7</accession>
<feature type="transmembrane region" description="Helical" evidence="7">
    <location>
        <begin position="241"/>
        <end position="258"/>
    </location>
</feature>
<evidence type="ECO:0000256" key="4">
    <source>
        <dbReference type="ARBA" id="ARBA00022692"/>
    </source>
</evidence>
<dbReference type="GO" id="GO:0005886">
    <property type="term" value="C:plasma membrane"/>
    <property type="evidence" value="ECO:0007669"/>
    <property type="project" value="UniProtKB-SubCell"/>
</dbReference>
<evidence type="ECO:0000256" key="2">
    <source>
        <dbReference type="ARBA" id="ARBA00022448"/>
    </source>
</evidence>
<evidence type="ECO:0000313" key="8">
    <source>
        <dbReference type="EMBL" id="ACV06504.1"/>
    </source>
</evidence>
<protein>
    <submittedName>
        <fullName evidence="8">Major Facilitator Superfamily transporter</fullName>
    </submittedName>
</protein>
<keyword evidence="4 7" id="KW-0812">Transmembrane</keyword>
<keyword evidence="9" id="KW-1185">Reference proteome</keyword>
<dbReference type="Pfam" id="PF05977">
    <property type="entry name" value="MFS_3"/>
    <property type="match status" value="1"/>
</dbReference>
<dbReference type="Proteomes" id="UP000006666">
    <property type="component" value="Chromosome"/>
</dbReference>
<evidence type="ECO:0000256" key="3">
    <source>
        <dbReference type="ARBA" id="ARBA00022475"/>
    </source>
</evidence>
<dbReference type="STRING" id="478801.Ksed_14790"/>
<keyword evidence="2" id="KW-0813">Transport</keyword>
<sequence>MTAQSSAPAPRTGLPRFLAPFATPDYRLLAASLLLVSFATGVWTVGLVYAVKGLGGTELDLSAVTAVGAVGLIVFALLGGVAADRLPLRGLLVACSSVLALVGAVVAALGATGTLQVWQLMVAAFVAMSAAGIYNPAYSALLPRVLHDDQLLAANGVEAASRPVLQQALGPAAAGFLVGALAPPAAMAVMALSQGLAVLCVLAMRTGGLTRRALPVEEGREPQTLWQDFTEGAAYTWRTPWLAATLVWSVVAVFLFIGPMEVLLPFIVTEHGGGPDTFGLLLACLGVGAAVGAIGISSRRLPRHYLTVMITVWSVAAIPFFLLAVTDDFWLMGLVLFVFGVGDGVGMVIWGTLLQRRVPRSMLGRVSSLDFFVSLAMMPVSMAVAGPVAQVLPLWVIFALPSIGIPLLGIICYVLADLHGDELRHPLDTPVDLADSHAEVVDGISGLHAHPVVRTDDLPVRSTD</sequence>
<dbReference type="EMBL" id="CP001686">
    <property type="protein sequence ID" value="ACV06504.1"/>
    <property type="molecule type" value="Genomic_DNA"/>
</dbReference>
<feature type="transmembrane region" description="Helical" evidence="7">
    <location>
        <begin position="88"/>
        <end position="110"/>
    </location>
</feature>
<dbReference type="SUPFAM" id="SSF103473">
    <property type="entry name" value="MFS general substrate transporter"/>
    <property type="match status" value="1"/>
</dbReference>
<organism evidence="8 9">
    <name type="scientific">Kytococcus sedentarius (strain ATCC 14392 / DSM 20547 / JCM 11482 / CCUG 33030 / NBRC 15357 / NCTC 11040 / CCM 314 / 541)</name>
    <name type="common">Micrococcus sedentarius</name>
    <dbReference type="NCBI Taxonomy" id="478801"/>
    <lineage>
        <taxon>Bacteria</taxon>
        <taxon>Bacillati</taxon>
        <taxon>Actinomycetota</taxon>
        <taxon>Actinomycetes</taxon>
        <taxon>Micrococcales</taxon>
        <taxon>Kytococcaceae</taxon>
        <taxon>Kytococcus</taxon>
    </lineage>
</organism>
<proteinExistence type="predicted"/>
<dbReference type="eggNOG" id="COG2814">
    <property type="taxonomic scope" value="Bacteria"/>
</dbReference>